<reference evidence="3 4" key="1">
    <citation type="submission" date="2024-10" db="EMBL/GenBank/DDBJ databases">
        <authorList>
            <person name="Topkara A.R."/>
            <person name="Saygin H."/>
        </authorList>
    </citation>
    <scope>NUCLEOTIDE SEQUENCE [LARGE SCALE GENOMIC DNA]</scope>
    <source>
        <strain evidence="3 4">M3C6</strain>
    </source>
</reference>
<feature type="domain" description="DUF6294" evidence="2">
    <location>
        <begin position="61"/>
        <end position="148"/>
    </location>
</feature>
<organism evidence="3 4">
    <name type="scientific">Nonomuraea marmarensis</name>
    <dbReference type="NCBI Taxonomy" id="3351344"/>
    <lineage>
        <taxon>Bacteria</taxon>
        <taxon>Bacillati</taxon>
        <taxon>Actinomycetota</taxon>
        <taxon>Actinomycetes</taxon>
        <taxon>Streptosporangiales</taxon>
        <taxon>Streptosporangiaceae</taxon>
        <taxon>Nonomuraea</taxon>
    </lineage>
</organism>
<gene>
    <name evidence="3" type="ORF">ACFLIM_41495</name>
</gene>
<evidence type="ECO:0000256" key="1">
    <source>
        <dbReference type="SAM" id="SignalP"/>
    </source>
</evidence>
<evidence type="ECO:0000313" key="4">
    <source>
        <dbReference type="Proteomes" id="UP001603978"/>
    </source>
</evidence>
<dbReference type="Proteomes" id="UP001603978">
    <property type="component" value="Unassembled WGS sequence"/>
</dbReference>
<dbReference type="PROSITE" id="PS51257">
    <property type="entry name" value="PROKAR_LIPOPROTEIN"/>
    <property type="match status" value="1"/>
</dbReference>
<evidence type="ECO:0000259" key="2">
    <source>
        <dbReference type="Pfam" id="PF19811"/>
    </source>
</evidence>
<dbReference type="InterPro" id="IPR046261">
    <property type="entry name" value="DUF6294"/>
</dbReference>
<protein>
    <submittedName>
        <fullName evidence="3">DUF6294 family protein</fullName>
    </submittedName>
</protein>
<feature type="signal peptide" evidence="1">
    <location>
        <begin position="1"/>
        <end position="23"/>
    </location>
</feature>
<name>A0ABW7AQJ9_9ACTN</name>
<comment type="caution">
    <text evidence="3">The sequence shown here is derived from an EMBL/GenBank/DDBJ whole genome shotgun (WGS) entry which is preliminary data.</text>
</comment>
<accession>A0ABW7AQJ9</accession>
<dbReference type="EMBL" id="JBICRM010000038">
    <property type="protein sequence ID" value="MFG1709677.1"/>
    <property type="molecule type" value="Genomic_DNA"/>
</dbReference>
<proteinExistence type="predicted"/>
<feature type="chain" id="PRO_5047188422" evidence="1">
    <location>
        <begin position="24"/>
        <end position="148"/>
    </location>
</feature>
<sequence length="148" mass="15896">MKRVALGVAALAAALTVACPAVAASPASAAPASASTGVKWTSFDWDHAMTTGACRISKGAKWTLYSNGQAHFDARVSSAEGDDAWLMWASLLDNQGAVLGEIRVSGSRSTKFVQNLPRAYWLYRWQADGQFDARLYDQVDSIVLSKHC</sequence>
<dbReference type="RefSeq" id="WP_393174688.1">
    <property type="nucleotide sequence ID" value="NZ_JBICRM010000038.1"/>
</dbReference>
<keyword evidence="1" id="KW-0732">Signal</keyword>
<dbReference type="Pfam" id="PF19811">
    <property type="entry name" value="DUF6294"/>
    <property type="match status" value="1"/>
</dbReference>
<keyword evidence="4" id="KW-1185">Reference proteome</keyword>
<evidence type="ECO:0000313" key="3">
    <source>
        <dbReference type="EMBL" id="MFG1709677.1"/>
    </source>
</evidence>